<keyword evidence="3" id="KW-0274">FAD</keyword>
<protein>
    <recommendedName>
        <fullName evidence="5">FixC-like C-terminal domain-containing protein</fullName>
    </recommendedName>
</protein>
<accession>A0A645IXE7</accession>
<dbReference type="InterPro" id="IPR036188">
    <property type="entry name" value="FAD/NAD-bd_sf"/>
</dbReference>
<dbReference type="InterPro" id="IPR059103">
    <property type="entry name" value="FixC-like_C"/>
</dbReference>
<comment type="caution">
    <text evidence="6">The sequence shown here is derived from an EMBL/GenBank/DDBJ whole genome shotgun (WGS) entry which is preliminary data.</text>
</comment>
<dbReference type="Gene3D" id="3.50.50.60">
    <property type="entry name" value="FAD/NAD(P)-binding domain"/>
    <property type="match status" value="1"/>
</dbReference>
<evidence type="ECO:0000256" key="2">
    <source>
        <dbReference type="ARBA" id="ARBA00022630"/>
    </source>
</evidence>
<reference evidence="6" key="1">
    <citation type="submission" date="2019-08" db="EMBL/GenBank/DDBJ databases">
        <authorList>
            <person name="Kucharzyk K."/>
            <person name="Murdoch R.W."/>
            <person name="Higgins S."/>
            <person name="Loffler F."/>
        </authorList>
    </citation>
    <scope>NUCLEOTIDE SEQUENCE</scope>
</reference>
<organism evidence="6">
    <name type="scientific">bioreactor metagenome</name>
    <dbReference type="NCBI Taxonomy" id="1076179"/>
    <lineage>
        <taxon>unclassified sequences</taxon>
        <taxon>metagenomes</taxon>
        <taxon>ecological metagenomes</taxon>
    </lineage>
</organism>
<keyword evidence="4" id="KW-0560">Oxidoreductase</keyword>
<evidence type="ECO:0000256" key="1">
    <source>
        <dbReference type="ARBA" id="ARBA00001974"/>
    </source>
</evidence>
<comment type="cofactor">
    <cofactor evidence="1">
        <name>FAD</name>
        <dbReference type="ChEBI" id="CHEBI:57692"/>
    </cofactor>
</comment>
<evidence type="ECO:0000256" key="3">
    <source>
        <dbReference type="ARBA" id="ARBA00022827"/>
    </source>
</evidence>
<dbReference type="PANTHER" id="PTHR43624">
    <property type="entry name" value="ELECTRON TRANSFER FLAVOPROTEIN-QUINONE OXIDOREDUCTASE YDIS-RELATED"/>
    <property type="match status" value="1"/>
</dbReference>
<dbReference type="SUPFAM" id="SSF51905">
    <property type="entry name" value="FAD/NAD(P)-binding domain"/>
    <property type="match status" value="1"/>
</dbReference>
<dbReference type="GO" id="GO:0016491">
    <property type="term" value="F:oxidoreductase activity"/>
    <property type="evidence" value="ECO:0007669"/>
    <property type="project" value="UniProtKB-KW"/>
</dbReference>
<dbReference type="Pfam" id="PF26311">
    <property type="entry name" value="ETF-QO_FixC_C"/>
    <property type="match status" value="1"/>
</dbReference>
<dbReference type="EMBL" id="VSSQ01126085">
    <property type="protein sequence ID" value="MPN56105.1"/>
    <property type="molecule type" value="Genomic_DNA"/>
</dbReference>
<dbReference type="InterPro" id="IPR039651">
    <property type="entry name" value="FixC-like"/>
</dbReference>
<evidence type="ECO:0000259" key="5">
    <source>
        <dbReference type="Pfam" id="PF26311"/>
    </source>
</evidence>
<gene>
    <name evidence="6" type="ORF">SDC9_203791</name>
</gene>
<proteinExistence type="predicted"/>
<keyword evidence="2" id="KW-0285">Flavoprotein</keyword>
<feature type="domain" description="FixC-like C-terminal" evidence="5">
    <location>
        <begin position="86"/>
        <end position="148"/>
    </location>
</feature>
<name>A0A645IXE7_9ZZZZ</name>
<evidence type="ECO:0000256" key="4">
    <source>
        <dbReference type="ARBA" id="ARBA00023002"/>
    </source>
</evidence>
<sequence>MIPEGGYNSVPKLIHPGVMFVGDAAALVNGVHGYNLAMWSGYYAAQAAYAAKKARDFSVKGLSLYQILLNESFVMQDLKANAGAAALQRNLPYSFDLYTKILNETAFHSAKVYTMPKRARRMFIFKKVTSMQPPLKIISDAWQAFKVMI</sequence>
<dbReference type="PANTHER" id="PTHR43624:SF2">
    <property type="entry name" value="ELECTRON TRANSFER FLAVOPROTEIN-QUINONE OXIDOREDUCTASE YDIS-RELATED"/>
    <property type="match status" value="1"/>
</dbReference>
<evidence type="ECO:0000313" key="6">
    <source>
        <dbReference type="EMBL" id="MPN56105.1"/>
    </source>
</evidence>
<dbReference type="AlphaFoldDB" id="A0A645IXE7"/>